<accession>A0AAD0RSK0</accession>
<organism evidence="1 2">
    <name type="scientific">Chromobacterium rhizoryzae</name>
    <dbReference type="NCBI Taxonomy" id="1778675"/>
    <lineage>
        <taxon>Bacteria</taxon>
        <taxon>Pseudomonadati</taxon>
        <taxon>Pseudomonadota</taxon>
        <taxon>Betaproteobacteria</taxon>
        <taxon>Neisseriales</taxon>
        <taxon>Chromobacteriaceae</taxon>
        <taxon>Chromobacterium</taxon>
    </lineage>
</organism>
<keyword evidence="2" id="KW-1185">Reference proteome</keyword>
<proteinExistence type="predicted"/>
<dbReference type="Proteomes" id="UP000259465">
    <property type="component" value="Chromosome"/>
</dbReference>
<dbReference type="AlphaFoldDB" id="A0AAD0RSK0"/>
<dbReference type="RefSeq" id="WP_118267619.1">
    <property type="nucleotide sequence ID" value="NZ_CP031968.1"/>
</dbReference>
<evidence type="ECO:0000313" key="2">
    <source>
        <dbReference type="Proteomes" id="UP000259465"/>
    </source>
</evidence>
<protein>
    <submittedName>
        <fullName evidence="1">Uncharacterized protein</fullName>
    </submittedName>
</protein>
<dbReference type="EMBL" id="CP031968">
    <property type="protein sequence ID" value="AXT46620.1"/>
    <property type="molecule type" value="Genomic_DNA"/>
</dbReference>
<evidence type="ECO:0000313" key="1">
    <source>
        <dbReference type="EMBL" id="AXT46620.1"/>
    </source>
</evidence>
<gene>
    <name evidence="1" type="ORF">D1345_10645</name>
</gene>
<reference evidence="1 2" key="1">
    <citation type="submission" date="2018-08" db="EMBL/GenBank/DDBJ databases">
        <title>Complete genome sequence of JP2-74.</title>
        <authorList>
            <person name="Wu L."/>
        </authorList>
    </citation>
    <scope>NUCLEOTIDE SEQUENCE [LARGE SCALE GENOMIC DNA]</scope>
    <source>
        <strain evidence="1 2">JP2-74</strain>
    </source>
</reference>
<name>A0AAD0RSK0_9NEIS</name>
<sequence length="227" mass="24930">MDIYWNDLKADLPTGLSPMQMGNPDMLMLRAFGITMQPADKRNRRTVVCFRAIDGSKAELMHLDFQEFFINRAAEPVRVGGEMQQQQHNWDGVACQAFVTQSAASLSALFKRPAQAFEAEAMPTAPAVLFDLSGLPAGTECFVYAPNTKALAWPRCSFVVANNSGNVFTLQNDGTIKNKDGSAVVPPQMGPGQTRSWYLDLAMHVPSMWGDTSTPPAAYVLNELRLP</sequence>
<dbReference type="KEGG" id="crz:D1345_10645"/>